<dbReference type="Gene3D" id="3.40.50.150">
    <property type="entry name" value="Vaccinia Virus protein VP39"/>
    <property type="match status" value="1"/>
</dbReference>
<dbReference type="FunFam" id="1.10.150.170:FF:000003">
    <property type="entry name" value="Ribosomal RNA small subunit methyltransferase H"/>
    <property type="match status" value="1"/>
</dbReference>
<evidence type="ECO:0000256" key="6">
    <source>
        <dbReference type="HAMAP-Rule" id="MF_01007"/>
    </source>
</evidence>
<dbReference type="RefSeq" id="WP_207858433.1">
    <property type="nucleotide sequence ID" value="NZ_JAFREP010000007.1"/>
</dbReference>
<keyword evidence="5 6" id="KW-0949">S-adenosyl-L-methionine</keyword>
<comment type="catalytic activity">
    <reaction evidence="6">
        <text>cytidine(1402) in 16S rRNA + S-adenosyl-L-methionine = N(4)-methylcytidine(1402) in 16S rRNA + S-adenosyl-L-homocysteine + H(+)</text>
        <dbReference type="Rhea" id="RHEA:42928"/>
        <dbReference type="Rhea" id="RHEA-COMP:10286"/>
        <dbReference type="Rhea" id="RHEA-COMP:10287"/>
        <dbReference type="ChEBI" id="CHEBI:15378"/>
        <dbReference type="ChEBI" id="CHEBI:57856"/>
        <dbReference type="ChEBI" id="CHEBI:59789"/>
        <dbReference type="ChEBI" id="CHEBI:74506"/>
        <dbReference type="ChEBI" id="CHEBI:82748"/>
        <dbReference type="EC" id="2.1.1.199"/>
    </reaction>
</comment>
<organism evidence="7 8">
    <name type="scientific">Acanthopleuribacter pedis</name>
    <dbReference type="NCBI Taxonomy" id="442870"/>
    <lineage>
        <taxon>Bacteria</taxon>
        <taxon>Pseudomonadati</taxon>
        <taxon>Acidobacteriota</taxon>
        <taxon>Holophagae</taxon>
        <taxon>Acanthopleuribacterales</taxon>
        <taxon>Acanthopleuribacteraceae</taxon>
        <taxon>Acanthopleuribacter</taxon>
    </lineage>
</organism>
<feature type="binding site" evidence="6">
    <location>
        <position position="94"/>
    </location>
    <ligand>
        <name>S-adenosyl-L-methionine</name>
        <dbReference type="ChEBI" id="CHEBI:59789"/>
    </ligand>
</feature>
<comment type="caution">
    <text evidence="7">The sequence shown here is derived from an EMBL/GenBank/DDBJ whole genome shotgun (WGS) entry which is preliminary data.</text>
</comment>
<dbReference type="Proteomes" id="UP000664417">
    <property type="component" value="Unassembled WGS sequence"/>
</dbReference>
<dbReference type="EC" id="2.1.1.199" evidence="6"/>
<keyword evidence="2 6" id="KW-0698">rRNA processing</keyword>
<accession>A0A8J7Q5Y9</accession>
<evidence type="ECO:0000256" key="5">
    <source>
        <dbReference type="ARBA" id="ARBA00022691"/>
    </source>
</evidence>
<dbReference type="PANTHER" id="PTHR11265">
    <property type="entry name" value="S-ADENOSYL-METHYLTRANSFERASE MRAW"/>
    <property type="match status" value="1"/>
</dbReference>
<name>A0A8J7Q5Y9_9BACT</name>
<keyword evidence="6" id="KW-0963">Cytoplasm</keyword>
<dbReference type="PIRSF" id="PIRSF004486">
    <property type="entry name" value="MraW"/>
    <property type="match status" value="1"/>
</dbReference>
<dbReference type="InterPro" id="IPR029063">
    <property type="entry name" value="SAM-dependent_MTases_sf"/>
</dbReference>
<dbReference type="AlphaFoldDB" id="A0A8J7Q5Y9"/>
<evidence type="ECO:0000256" key="1">
    <source>
        <dbReference type="ARBA" id="ARBA00010396"/>
    </source>
</evidence>
<proteinExistence type="inferred from homology"/>
<evidence type="ECO:0000256" key="3">
    <source>
        <dbReference type="ARBA" id="ARBA00022603"/>
    </source>
</evidence>
<comment type="similarity">
    <text evidence="1 6">Belongs to the methyltransferase superfamily. RsmH family.</text>
</comment>
<keyword evidence="3 6" id="KW-0489">Methyltransferase</keyword>
<dbReference type="GO" id="GO:0070475">
    <property type="term" value="P:rRNA base methylation"/>
    <property type="evidence" value="ECO:0007669"/>
    <property type="project" value="UniProtKB-UniRule"/>
</dbReference>
<gene>
    <name evidence="6 7" type="primary">rsmH</name>
    <name evidence="7" type="ORF">J3U88_09765</name>
</gene>
<dbReference type="InterPro" id="IPR002903">
    <property type="entry name" value="RsmH"/>
</dbReference>
<dbReference type="InterPro" id="IPR023397">
    <property type="entry name" value="SAM-dep_MeTrfase_MraW_recog"/>
</dbReference>
<dbReference type="Gene3D" id="1.10.150.170">
    <property type="entry name" value="Putative methyltransferase TM0872, insert domain"/>
    <property type="match status" value="1"/>
</dbReference>
<dbReference type="PANTHER" id="PTHR11265:SF0">
    <property type="entry name" value="12S RRNA N4-METHYLCYTIDINE METHYLTRANSFERASE"/>
    <property type="match status" value="1"/>
</dbReference>
<feature type="binding site" evidence="6">
    <location>
        <position position="101"/>
    </location>
    <ligand>
        <name>S-adenosyl-L-methionine</name>
        <dbReference type="ChEBI" id="CHEBI:59789"/>
    </ligand>
</feature>
<feature type="binding site" evidence="6">
    <location>
        <position position="52"/>
    </location>
    <ligand>
        <name>S-adenosyl-L-methionine</name>
        <dbReference type="ChEBI" id="CHEBI:59789"/>
    </ligand>
</feature>
<evidence type="ECO:0000256" key="2">
    <source>
        <dbReference type="ARBA" id="ARBA00022552"/>
    </source>
</evidence>
<dbReference type="GO" id="GO:0005737">
    <property type="term" value="C:cytoplasm"/>
    <property type="evidence" value="ECO:0007669"/>
    <property type="project" value="UniProtKB-SubCell"/>
</dbReference>
<reference evidence="7" key="1">
    <citation type="submission" date="2021-03" db="EMBL/GenBank/DDBJ databases">
        <authorList>
            <person name="Wang G."/>
        </authorList>
    </citation>
    <scope>NUCLEOTIDE SEQUENCE</scope>
    <source>
        <strain evidence="7">KCTC 12899</strain>
    </source>
</reference>
<evidence type="ECO:0000313" key="7">
    <source>
        <dbReference type="EMBL" id="MBO1318747.1"/>
    </source>
</evidence>
<dbReference type="GO" id="GO:0071424">
    <property type="term" value="F:rRNA (cytosine-N4-)-methyltransferase activity"/>
    <property type="evidence" value="ECO:0007669"/>
    <property type="project" value="UniProtKB-UniRule"/>
</dbReference>
<dbReference type="SUPFAM" id="SSF53335">
    <property type="entry name" value="S-adenosyl-L-methionine-dependent methyltransferases"/>
    <property type="match status" value="1"/>
</dbReference>
<feature type="binding site" evidence="6">
    <location>
        <position position="77"/>
    </location>
    <ligand>
        <name>S-adenosyl-L-methionine</name>
        <dbReference type="ChEBI" id="CHEBI:59789"/>
    </ligand>
</feature>
<dbReference type="HAMAP" id="MF_01007">
    <property type="entry name" value="16SrRNA_methyltr_H"/>
    <property type="match status" value="1"/>
</dbReference>
<evidence type="ECO:0000256" key="4">
    <source>
        <dbReference type="ARBA" id="ARBA00022679"/>
    </source>
</evidence>
<sequence length="301" mass="34065">MVQHIPVLLNQTLEGLAIKPDGRYWDGTFGGGGHSGEILSRLNNDGRLLATDRDAVAEERAGRFSEDARFSFQRGTIQVMTEEVAAPLDGFLWDLGTSMMQLKDPERGFSFKDDGPLDMRMDRRQETTAADLVNEMLEEDLANLIYKYGEDRLSRRIARQVVMARQQTRIETTRELAECCKRAYPKKHHRIDPATRTFQALRIAVNDELDQVSDPLPKAVAKLGVGGRAVIISFHSLEDRIVKHCFRELAANGPYRIVTKKPLVADEQEARENPASRSAKLRVLERMPDGWTAKRKGGRYE</sequence>
<dbReference type="NCBIfam" id="TIGR00006">
    <property type="entry name" value="16S rRNA (cytosine(1402)-N(4))-methyltransferase RsmH"/>
    <property type="match status" value="1"/>
</dbReference>
<protein>
    <recommendedName>
        <fullName evidence="6">Ribosomal RNA small subunit methyltransferase H</fullName>
        <ecNumber evidence="6">2.1.1.199</ecNumber>
    </recommendedName>
    <alternativeName>
        <fullName evidence="6">16S rRNA m(4)C1402 methyltransferase</fullName>
    </alternativeName>
    <alternativeName>
        <fullName evidence="6">rRNA (cytosine-N(4)-)-methyltransferase RsmH</fullName>
    </alternativeName>
</protein>
<comment type="function">
    <text evidence="6">Specifically methylates the N4 position of cytidine in position 1402 (C1402) of 16S rRNA.</text>
</comment>
<comment type="subcellular location">
    <subcellularLocation>
        <location evidence="6">Cytoplasm</location>
    </subcellularLocation>
</comment>
<dbReference type="EMBL" id="JAFREP010000007">
    <property type="protein sequence ID" value="MBO1318747.1"/>
    <property type="molecule type" value="Genomic_DNA"/>
</dbReference>
<keyword evidence="8" id="KW-1185">Reference proteome</keyword>
<dbReference type="SUPFAM" id="SSF81799">
    <property type="entry name" value="Putative methyltransferase TM0872, insert domain"/>
    <property type="match status" value="1"/>
</dbReference>
<feature type="binding site" evidence="6">
    <location>
        <begin position="32"/>
        <end position="34"/>
    </location>
    <ligand>
        <name>S-adenosyl-L-methionine</name>
        <dbReference type="ChEBI" id="CHEBI:59789"/>
    </ligand>
</feature>
<dbReference type="Pfam" id="PF01795">
    <property type="entry name" value="Methyltransf_5"/>
    <property type="match status" value="1"/>
</dbReference>
<evidence type="ECO:0000313" key="8">
    <source>
        <dbReference type="Proteomes" id="UP000664417"/>
    </source>
</evidence>
<keyword evidence="4 6" id="KW-0808">Transferase</keyword>